<evidence type="ECO:0000256" key="5">
    <source>
        <dbReference type="ARBA" id="ARBA00022958"/>
    </source>
</evidence>
<keyword evidence="14" id="KW-1185">Reference proteome</keyword>
<evidence type="ECO:0000313" key="13">
    <source>
        <dbReference type="EMBL" id="KAE9593944.1"/>
    </source>
</evidence>
<protein>
    <submittedName>
        <fullName evidence="13">Putative cation/H+ exchanger</fullName>
    </submittedName>
</protein>
<dbReference type="PANTHER" id="PTHR32468">
    <property type="entry name" value="CATION/H + ANTIPORTER"/>
    <property type="match status" value="1"/>
</dbReference>
<evidence type="ECO:0000256" key="8">
    <source>
        <dbReference type="ARBA" id="ARBA00023136"/>
    </source>
</evidence>
<dbReference type="Proteomes" id="UP000447434">
    <property type="component" value="Chromosome 18"/>
</dbReference>
<dbReference type="GO" id="GO:0016020">
    <property type="term" value="C:membrane"/>
    <property type="evidence" value="ECO:0007669"/>
    <property type="project" value="UniProtKB-SubCell"/>
</dbReference>
<evidence type="ECO:0000256" key="7">
    <source>
        <dbReference type="ARBA" id="ARBA00023065"/>
    </source>
</evidence>
<dbReference type="InterPro" id="IPR057291">
    <property type="entry name" value="CHX17_2nd"/>
</dbReference>
<dbReference type="OrthoDB" id="1938353at2759"/>
<evidence type="ECO:0000259" key="11">
    <source>
        <dbReference type="Pfam" id="PF23256"/>
    </source>
</evidence>
<dbReference type="GO" id="GO:0006813">
    <property type="term" value="P:potassium ion transport"/>
    <property type="evidence" value="ECO:0007669"/>
    <property type="project" value="UniProtKB-KW"/>
</dbReference>
<keyword evidence="8" id="KW-0472">Membrane</keyword>
<dbReference type="AlphaFoldDB" id="A0A6A5P3U8"/>
<comment type="subcellular location">
    <subcellularLocation>
        <location evidence="1">Membrane</location>
        <topology evidence="1">Multi-pass membrane protein</topology>
    </subcellularLocation>
</comment>
<dbReference type="Pfam" id="PF23256">
    <property type="entry name" value="CHX17_2nd"/>
    <property type="match status" value="1"/>
</dbReference>
<evidence type="ECO:0000256" key="1">
    <source>
        <dbReference type="ARBA" id="ARBA00004141"/>
    </source>
</evidence>
<evidence type="ECO:0000259" key="12">
    <source>
        <dbReference type="Pfam" id="PF23259"/>
    </source>
</evidence>
<dbReference type="InterPro" id="IPR006153">
    <property type="entry name" value="Cation/H_exchanger_TM"/>
</dbReference>
<keyword evidence="3" id="KW-0633">Potassium transport</keyword>
<keyword evidence="5" id="KW-0630">Potassium</keyword>
<dbReference type="InterPro" id="IPR038770">
    <property type="entry name" value="Na+/solute_symporter_sf"/>
</dbReference>
<comment type="similarity">
    <text evidence="9">Belongs to the monovalent cation:proton antiporter 2 (CPA2) transporter (TC 2.A.37) family. CHX (TC 2.A.37.4) subfamily.</text>
</comment>
<dbReference type="Gene3D" id="1.20.1530.20">
    <property type="match status" value="1"/>
</dbReference>
<keyword evidence="6" id="KW-1133">Transmembrane helix</keyword>
<proteinExistence type="inferred from homology"/>
<keyword evidence="4" id="KW-0812">Transmembrane</keyword>
<keyword evidence="7" id="KW-0406">Ion transport</keyword>
<dbReference type="PANTHER" id="PTHR32468:SF101">
    <property type="entry name" value="CATION_H+ EXCHANGER 2"/>
    <property type="match status" value="1"/>
</dbReference>
<dbReference type="GO" id="GO:0015297">
    <property type="term" value="F:antiporter activity"/>
    <property type="evidence" value="ECO:0007669"/>
    <property type="project" value="InterPro"/>
</dbReference>
<dbReference type="InterPro" id="IPR050794">
    <property type="entry name" value="CPA2_transporter"/>
</dbReference>
<evidence type="ECO:0000256" key="3">
    <source>
        <dbReference type="ARBA" id="ARBA00022538"/>
    </source>
</evidence>
<evidence type="ECO:0000256" key="4">
    <source>
        <dbReference type="ARBA" id="ARBA00022692"/>
    </source>
</evidence>
<feature type="domain" description="Cation/H+ exchanger transmembrane" evidence="10">
    <location>
        <begin position="70"/>
        <end position="445"/>
    </location>
</feature>
<gene>
    <name evidence="13" type="ORF">Lalb_Chr18g0048381</name>
</gene>
<feature type="domain" description="Cation/H(+) antiporter central" evidence="11">
    <location>
        <begin position="511"/>
        <end position="639"/>
    </location>
</feature>
<evidence type="ECO:0000256" key="2">
    <source>
        <dbReference type="ARBA" id="ARBA00022448"/>
    </source>
</evidence>
<dbReference type="Pfam" id="PF00999">
    <property type="entry name" value="Na_H_Exchanger"/>
    <property type="match status" value="1"/>
</dbReference>
<dbReference type="Pfam" id="PF23259">
    <property type="entry name" value="CHX17_C"/>
    <property type="match status" value="1"/>
</dbReference>
<keyword evidence="2" id="KW-0813">Transport</keyword>
<evidence type="ECO:0000259" key="10">
    <source>
        <dbReference type="Pfam" id="PF00999"/>
    </source>
</evidence>
<sequence>MNYYNHSLFKEFIVLNQSENFNIYNVTITLPPRITSEGLWYDHNNAEEGSPLKSPFTILQLQILTIFFITQCCHFLLKSLGVPYFISSALAGILLGPTIKSDTLNKYKQLLFPFGSEDTLQLISAFGYTFYLFLNYVQMDYSMITRTGKRAWAIALSSLVPIGLGFAFFLGCYPFIVKTIGEKEIHSMPAVFISHSICSFPVIASLLTELEILNSEIGRLALASALVLDITGIAFTGIATSMVVSSNKGVEAYFINVGGLIALFALILTIGRPLMKLVVRHTQEGRPVRKIFIYIIVFFVIIFGLIETELVQPFFGGAVMLGLAVPEGPPLGSELVKQLQLFSTWFLMPIFVTSCIMKVDLDLWNMNKSLVMIIFGLIVMVTLIKILLCVGICRFCSMPIIDSICIALILSCKGVVDICTYVLLYDAKKYTCGEVGIMVISGLILATISKIGVKSLYDPSRKYAGYQKRNILYLKPNTELRVVACVHKPCHIVPVRNSLDLFNPTPTNPVVVDVLRLMELIGRTSPIFISHRDQQMSVGASHHNFSEEIILHFNLYEHEYAGAATVNAYTAISPFTFMHDDICYLAMDKVASFIILPFHLRWRDDGTVESDDNNIRTLNIRVMEKAPCSIGILVNRGTCTSNSSNYVVAMIFLGGSDDREALCLAKRSAKELNNHLFVYRLIGKDSEATNWDNMLDAEVLRGVQGTYGRVENVTFEQITIDDASQITSFLNDVVIKFDYIIVGRRHGVKSSITSAMVSWTEFPELGVIGDLLASPDLETNASILVVQQQQMPTKW</sequence>
<organism evidence="13 14">
    <name type="scientific">Lupinus albus</name>
    <name type="common">White lupine</name>
    <name type="synonym">Lupinus termis</name>
    <dbReference type="NCBI Taxonomy" id="3870"/>
    <lineage>
        <taxon>Eukaryota</taxon>
        <taxon>Viridiplantae</taxon>
        <taxon>Streptophyta</taxon>
        <taxon>Embryophyta</taxon>
        <taxon>Tracheophyta</taxon>
        <taxon>Spermatophyta</taxon>
        <taxon>Magnoliopsida</taxon>
        <taxon>eudicotyledons</taxon>
        <taxon>Gunneridae</taxon>
        <taxon>Pentapetalae</taxon>
        <taxon>rosids</taxon>
        <taxon>fabids</taxon>
        <taxon>Fabales</taxon>
        <taxon>Fabaceae</taxon>
        <taxon>Papilionoideae</taxon>
        <taxon>50 kb inversion clade</taxon>
        <taxon>genistoids sensu lato</taxon>
        <taxon>core genistoids</taxon>
        <taxon>Genisteae</taxon>
        <taxon>Lupinus</taxon>
    </lineage>
</organism>
<name>A0A6A5P3U8_LUPAL</name>
<dbReference type="GO" id="GO:0006885">
    <property type="term" value="P:regulation of pH"/>
    <property type="evidence" value="ECO:0007669"/>
    <property type="project" value="TreeGrafter"/>
</dbReference>
<dbReference type="InterPro" id="IPR057290">
    <property type="entry name" value="CHX17_C"/>
</dbReference>
<reference evidence="14" key="1">
    <citation type="journal article" date="2020" name="Nat. Commun.">
        <title>Genome sequence of the cluster root forming white lupin.</title>
        <authorList>
            <person name="Hufnagel B."/>
            <person name="Marques A."/>
            <person name="Soriano A."/>
            <person name="Marques L."/>
            <person name="Divol F."/>
            <person name="Doumas P."/>
            <person name="Sallet E."/>
            <person name="Mancinotti D."/>
            <person name="Carrere S."/>
            <person name="Marande W."/>
            <person name="Arribat S."/>
            <person name="Keller J."/>
            <person name="Huneau C."/>
            <person name="Blein T."/>
            <person name="Aime D."/>
            <person name="Laguerre M."/>
            <person name="Taylor J."/>
            <person name="Schubert V."/>
            <person name="Nelson M."/>
            <person name="Geu-Flores F."/>
            <person name="Crespi M."/>
            <person name="Gallardo-Guerrero K."/>
            <person name="Delaux P.-M."/>
            <person name="Salse J."/>
            <person name="Berges H."/>
            <person name="Guyot R."/>
            <person name="Gouzy J."/>
            <person name="Peret B."/>
        </authorList>
    </citation>
    <scope>NUCLEOTIDE SEQUENCE [LARGE SCALE GENOMIC DNA]</scope>
    <source>
        <strain evidence="14">cv. Amiga</strain>
    </source>
</reference>
<accession>A0A6A5P3U8</accession>
<feature type="domain" description="Cation/H(+) antiporter C-terminal" evidence="12">
    <location>
        <begin position="648"/>
        <end position="789"/>
    </location>
</feature>
<evidence type="ECO:0000313" key="14">
    <source>
        <dbReference type="Proteomes" id="UP000447434"/>
    </source>
</evidence>
<evidence type="ECO:0000256" key="6">
    <source>
        <dbReference type="ARBA" id="ARBA00022989"/>
    </source>
</evidence>
<comment type="caution">
    <text evidence="13">The sequence shown here is derived from an EMBL/GenBank/DDBJ whole genome shotgun (WGS) entry which is preliminary data.</text>
</comment>
<dbReference type="EMBL" id="WOCE01000018">
    <property type="protein sequence ID" value="KAE9593944.1"/>
    <property type="molecule type" value="Genomic_DNA"/>
</dbReference>
<dbReference type="GO" id="GO:1902600">
    <property type="term" value="P:proton transmembrane transport"/>
    <property type="evidence" value="ECO:0007669"/>
    <property type="project" value="InterPro"/>
</dbReference>
<dbReference type="GO" id="GO:0012505">
    <property type="term" value="C:endomembrane system"/>
    <property type="evidence" value="ECO:0007669"/>
    <property type="project" value="TreeGrafter"/>
</dbReference>
<evidence type="ECO:0000256" key="9">
    <source>
        <dbReference type="ARBA" id="ARBA00038341"/>
    </source>
</evidence>